<dbReference type="RefSeq" id="WP_211848350.1">
    <property type="nucleotide sequence ID" value="NZ_JAAEDL010000023.1"/>
</dbReference>
<keyword evidence="5" id="KW-0032">Aminotransferase</keyword>
<dbReference type="PROSITE" id="PS00600">
    <property type="entry name" value="AA_TRANSFER_CLASS_3"/>
    <property type="match status" value="1"/>
</dbReference>
<reference evidence="5" key="2">
    <citation type="journal article" date="2021" name="Syst. Appl. Microbiol.">
        <title>Roseomonas hellenica sp. nov., isolated from roots of wild-growing Alkanna tinctoria.</title>
        <authorList>
            <person name="Rat A."/>
            <person name="Naranjo H.D."/>
            <person name="Lebbe L."/>
            <person name="Cnockaert M."/>
            <person name="Krigas N."/>
            <person name="Grigoriadou K."/>
            <person name="Maloupa E."/>
            <person name="Willems A."/>
        </authorList>
    </citation>
    <scope>NUCLEOTIDE SEQUENCE</scope>
    <source>
        <strain evidence="5">LMG 31228</strain>
    </source>
</reference>
<dbReference type="SUPFAM" id="SSF53383">
    <property type="entry name" value="PLP-dependent transferases"/>
    <property type="match status" value="1"/>
</dbReference>
<proteinExistence type="inferred from homology"/>
<dbReference type="PIRSF" id="PIRSF000521">
    <property type="entry name" value="Transaminase_4ab_Lys_Orn"/>
    <property type="match status" value="1"/>
</dbReference>
<dbReference type="InterPro" id="IPR015422">
    <property type="entry name" value="PyrdxlP-dep_Trfase_small"/>
</dbReference>
<name>A0A9X9XGH5_9PROT</name>
<accession>A0A9X9XGH5</accession>
<evidence type="ECO:0000256" key="3">
    <source>
        <dbReference type="ARBA" id="ARBA00022898"/>
    </source>
</evidence>
<dbReference type="InterPro" id="IPR005814">
    <property type="entry name" value="Aminotrans_3"/>
</dbReference>
<keyword evidence="5" id="KW-0808">Transferase</keyword>
<dbReference type="GO" id="GO:0030170">
    <property type="term" value="F:pyridoxal phosphate binding"/>
    <property type="evidence" value="ECO:0007669"/>
    <property type="project" value="InterPro"/>
</dbReference>
<keyword evidence="6" id="KW-1185">Reference proteome</keyword>
<dbReference type="InterPro" id="IPR049704">
    <property type="entry name" value="Aminotrans_3_PPA_site"/>
</dbReference>
<dbReference type="Proteomes" id="UP001138709">
    <property type="component" value="Unassembled WGS sequence"/>
</dbReference>
<evidence type="ECO:0000256" key="4">
    <source>
        <dbReference type="RuleBase" id="RU003560"/>
    </source>
</evidence>
<comment type="caution">
    <text evidence="5">The sequence shown here is derived from an EMBL/GenBank/DDBJ whole genome shotgun (WGS) entry which is preliminary data.</text>
</comment>
<evidence type="ECO:0000313" key="6">
    <source>
        <dbReference type="Proteomes" id="UP001138709"/>
    </source>
</evidence>
<dbReference type="GO" id="GO:0008483">
    <property type="term" value="F:transaminase activity"/>
    <property type="evidence" value="ECO:0007669"/>
    <property type="project" value="UniProtKB-KW"/>
</dbReference>
<evidence type="ECO:0000313" key="5">
    <source>
        <dbReference type="EMBL" id="MBR0682811.1"/>
    </source>
</evidence>
<protein>
    <submittedName>
        <fullName evidence="5">Aminotransferase class III-fold pyridoxal phosphate-dependent enzyme</fullName>
    </submittedName>
</protein>
<dbReference type="Gene3D" id="3.90.1150.10">
    <property type="entry name" value="Aspartate Aminotransferase, domain 1"/>
    <property type="match status" value="1"/>
</dbReference>
<dbReference type="NCBIfam" id="NF005812">
    <property type="entry name" value="PRK07678.1"/>
    <property type="match status" value="1"/>
</dbReference>
<comment type="cofactor">
    <cofactor evidence="1">
        <name>pyridoxal 5'-phosphate</name>
        <dbReference type="ChEBI" id="CHEBI:597326"/>
    </cofactor>
</comment>
<dbReference type="Gene3D" id="3.40.640.10">
    <property type="entry name" value="Type I PLP-dependent aspartate aminotransferase-like (Major domain)"/>
    <property type="match status" value="1"/>
</dbReference>
<dbReference type="AlphaFoldDB" id="A0A9X9XGH5"/>
<organism evidence="5 6">
    <name type="scientific">Neoroseomonas eburnea</name>
    <dbReference type="NCBI Taxonomy" id="1346889"/>
    <lineage>
        <taxon>Bacteria</taxon>
        <taxon>Pseudomonadati</taxon>
        <taxon>Pseudomonadota</taxon>
        <taxon>Alphaproteobacteria</taxon>
        <taxon>Acetobacterales</taxon>
        <taxon>Acetobacteraceae</taxon>
        <taxon>Neoroseomonas</taxon>
    </lineage>
</organism>
<dbReference type="CDD" id="cd00610">
    <property type="entry name" value="OAT_like"/>
    <property type="match status" value="1"/>
</dbReference>
<keyword evidence="3 4" id="KW-0663">Pyridoxal phosphate</keyword>
<dbReference type="PANTHER" id="PTHR43094:SF1">
    <property type="entry name" value="AMINOTRANSFERASE CLASS-III"/>
    <property type="match status" value="1"/>
</dbReference>
<dbReference type="EMBL" id="JAAEDL010000023">
    <property type="protein sequence ID" value="MBR0682811.1"/>
    <property type="molecule type" value="Genomic_DNA"/>
</dbReference>
<gene>
    <name evidence="5" type="ORF">GXW74_20125</name>
</gene>
<sequence>MSLTNQPDPEARRRVVAQDLENVMHPIVQHRALETSQIVVTGGQGSTIVDADGSTYLDAMAGLWCVNIGYGRTELAEIAAEQMQQIAYYPHTAMNLPAARLGEQINTLMGGDYHTYFVNSGSEANEAGFKVARQYAKHEFPGQFRFKTIARHYAYHGTTLATLAAGGMGERKTKFEPYAGEFIHVPAPTCYRCPLGLESGKCGMACAKLIEATIQAEGPQTVAEIIVEPIMSAVGVAVPPDEYLPMVERICRKYDVLLHVDEVINGFGRTGKMFAHQHYGISPDIMAIAKGIVSAYLPIAATVVKNKVFESFLGEVAEARQVMQVNTYGGHPVSAAVAVRNIEIMLEEKLPERAATMGAYLMEGFKDRLFRHGITGDIRGKGLLIGIELVTDRESKVQLDGALVQGVVDFCKANGVIVGRSGGGTRHSNTIVLSPPLVITRTECDMLIEVLDKALEATVAKMNGAA</sequence>
<comment type="similarity">
    <text evidence="2 4">Belongs to the class-III pyridoxal-phosphate-dependent aminotransferase family.</text>
</comment>
<evidence type="ECO:0000256" key="1">
    <source>
        <dbReference type="ARBA" id="ARBA00001933"/>
    </source>
</evidence>
<dbReference type="InterPro" id="IPR015424">
    <property type="entry name" value="PyrdxlP-dep_Trfase"/>
</dbReference>
<dbReference type="Pfam" id="PF00202">
    <property type="entry name" value="Aminotran_3"/>
    <property type="match status" value="1"/>
</dbReference>
<dbReference type="InterPro" id="IPR015421">
    <property type="entry name" value="PyrdxlP-dep_Trfase_major"/>
</dbReference>
<reference evidence="5" key="1">
    <citation type="submission" date="2020-01" db="EMBL/GenBank/DDBJ databases">
        <authorList>
            <person name="Rat A."/>
        </authorList>
    </citation>
    <scope>NUCLEOTIDE SEQUENCE</scope>
    <source>
        <strain evidence="5">LMG 31228</strain>
    </source>
</reference>
<evidence type="ECO:0000256" key="2">
    <source>
        <dbReference type="ARBA" id="ARBA00008954"/>
    </source>
</evidence>
<dbReference type="PANTHER" id="PTHR43094">
    <property type="entry name" value="AMINOTRANSFERASE"/>
    <property type="match status" value="1"/>
</dbReference>